<comment type="caution">
    <text evidence="2">The sequence shown here is derived from an EMBL/GenBank/DDBJ whole genome shotgun (WGS) entry which is preliminary data.</text>
</comment>
<dbReference type="AlphaFoldDB" id="A0A069D3U7"/>
<protein>
    <submittedName>
        <fullName evidence="2">TolB protein</fullName>
    </submittedName>
</protein>
<keyword evidence="3" id="KW-1185">Reference proteome</keyword>
<accession>A0A069D3U7</accession>
<dbReference type="EMBL" id="BAJS01000012">
    <property type="protein sequence ID" value="GAK36966.1"/>
    <property type="molecule type" value="Genomic_DNA"/>
</dbReference>
<dbReference type="PANTHER" id="PTHR36842:SF1">
    <property type="entry name" value="PROTEIN TOLB"/>
    <property type="match status" value="1"/>
</dbReference>
<dbReference type="SUPFAM" id="SSF82171">
    <property type="entry name" value="DPP6 N-terminal domain-like"/>
    <property type="match status" value="1"/>
</dbReference>
<comment type="similarity">
    <text evidence="1">Belongs to the TolB family.</text>
</comment>
<dbReference type="STRING" id="1121097.GCA_000428125_02418"/>
<dbReference type="InterPro" id="IPR011659">
    <property type="entry name" value="WD40"/>
</dbReference>
<organism evidence="2 3">
    <name type="scientific">Bacteroides graminisolvens DSM 19988 = JCM 15093</name>
    <dbReference type="NCBI Taxonomy" id="1121097"/>
    <lineage>
        <taxon>Bacteria</taxon>
        <taxon>Pseudomonadati</taxon>
        <taxon>Bacteroidota</taxon>
        <taxon>Bacteroidia</taxon>
        <taxon>Bacteroidales</taxon>
        <taxon>Bacteroidaceae</taxon>
        <taxon>Bacteroides</taxon>
    </lineage>
</organism>
<name>A0A069D3U7_9BACE</name>
<dbReference type="PANTHER" id="PTHR36842">
    <property type="entry name" value="PROTEIN TOLB HOMOLOG"/>
    <property type="match status" value="1"/>
</dbReference>
<dbReference type="Proteomes" id="UP000027601">
    <property type="component" value="Unassembled WGS sequence"/>
</dbReference>
<dbReference type="InterPro" id="IPR011042">
    <property type="entry name" value="6-blade_b-propeller_TolB-like"/>
</dbReference>
<gene>
    <name evidence="2" type="ORF">JCM15093_2174</name>
</gene>
<proteinExistence type="inferred from homology"/>
<sequence>MTVLTIGIGLSSCSTRFAVTSGEENLNSLTKITDYEDPCIYPNGGDNGKDLFFAVFEKKKYYNIYKKENVLTNAISQKTSGKNYNWAPSYNTTTDRIAFRYYGEESLNSDIYTMSASRGKTLTQITETQQSFEDNPCFSKDGKLLVFNKVSLKYANKVGLFLVVTPTIIEYSEIWVKNIETGELTLLGSGYQPKFSPDGKTIAYVKYATDVKSSSIWTMDLEGTNQVQITDAKKGYALNPAWSPDGKKLIFQLIKKGKKDADIYSIDINGENLKQYTSNKSYDATPYWSSDNYIYFTSDRGNKKGEYQIWRFQIIEE</sequence>
<dbReference type="Pfam" id="PF07676">
    <property type="entry name" value="PD40"/>
    <property type="match status" value="4"/>
</dbReference>
<evidence type="ECO:0000313" key="3">
    <source>
        <dbReference type="Proteomes" id="UP000027601"/>
    </source>
</evidence>
<evidence type="ECO:0000256" key="1">
    <source>
        <dbReference type="ARBA" id="ARBA00009820"/>
    </source>
</evidence>
<evidence type="ECO:0000313" key="2">
    <source>
        <dbReference type="EMBL" id="GAK36966.1"/>
    </source>
</evidence>
<dbReference type="eggNOG" id="COG0823">
    <property type="taxonomic scope" value="Bacteria"/>
</dbReference>
<reference evidence="2 3" key="1">
    <citation type="journal article" date="2015" name="Microbes Environ.">
        <title>Distribution and evolution of nitrogen fixation genes in the phylum bacteroidetes.</title>
        <authorList>
            <person name="Inoue J."/>
            <person name="Oshima K."/>
            <person name="Suda W."/>
            <person name="Sakamoto M."/>
            <person name="Iino T."/>
            <person name="Noda S."/>
            <person name="Hongoh Y."/>
            <person name="Hattori M."/>
            <person name="Ohkuma M."/>
        </authorList>
    </citation>
    <scope>NUCLEOTIDE SEQUENCE [LARGE SCALE GENOMIC DNA]</scope>
    <source>
        <strain evidence="2 3">JCM 15093</strain>
    </source>
</reference>
<dbReference type="Gene3D" id="2.120.10.30">
    <property type="entry name" value="TolB, C-terminal domain"/>
    <property type="match status" value="2"/>
</dbReference>